<dbReference type="STRING" id="29364.SAMN04487772_1195"/>
<gene>
    <name evidence="1" type="ORF">SAMN04487772_1195</name>
</gene>
<reference evidence="1 2" key="1">
    <citation type="submission" date="2016-10" db="EMBL/GenBank/DDBJ databases">
        <authorList>
            <person name="de Groot N.N."/>
        </authorList>
    </citation>
    <scope>NUCLEOTIDE SEQUENCE [LARGE SCALE GENOMIC DNA]</scope>
    <source>
        <strain evidence="1 2">DSM 1801</strain>
    </source>
</reference>
<sequence>MNNKPCGCNRNMGSKAGVARMPRCMAMKPACNSCKAGNWSDDKSDCTCNVMGTENKCNAVYTRNDDYACGMMAGERRCDCACSMQKERKCDSVCNMARERMCDAGCSTDWAKKYESSCSRNYDNAYMAHRKYRKCDKGCELTFGEEVDELPVGMAYVPYQEWDCNVSNACQGLYDGTIFPELVKPFVCTYCYEERSCR</sequence>
<dbReference type="EMBL" id="FOHN01000019">
    <property type="protein sequence ID" value="SET40848.1"/>
    <property type="molecule type" value="Genomic_DNA"/>
</dbReference>
<protein>
    <submittedName>
        <fullName evidence="1">Spore coat associated protein JA (CotJA)</fullName>
    </submittedName>
</protein>
<dbReference type="InterPro" id="IPR020256">
    <property type="entry name" value="Spore_coat_CotJA"/>
</dbReference>
<evidence type="ECO:0000313" key="2">
    <source>
        <dbReference type="Proteomes" id="UP000199800"/>
    </source>
</evidence>
<accession>A0A1I0E6R1</accession>
<name>A0A1I0E6R1_9FIRM</name>
<dbReference type="Proteomes" id="UP000199800">
    <property type="component" value="Unassembled WGS sequence"/>
</dbReference>
<evidence type="ECO:0000313" key="1">
    <source>
        <dbReference type="EMBL" id="SET40848.1"/>
    </source>
</evidence>
<proteinExistence type="predicted"/>
<organism evidence="1 2">
    <name type="scientific">[Clostridium] polysaccharolyticum</name>
    <dbReference type="NCBI Taxonomy" id="29364"/>
    <lineage>
        <taxon>Bacteria</taxon>
        <taxon>Bacillati</taxon>
        <taxon>Bacillota</taxon>
        <taxon>Clostridia</taxon>
        <taxon>Lachnospirales</taxon>
        <taxon>Lachnospiraceae</taxon>
    </lineage>
</organism>
<dbReference type="AlphaFoldDB" id="A0A1I0E6R1"/>
<dbReference type="Pfam" id="PF11007">
    <property type="entry name" value="CotJA"/>
    <property type="match status" value="1"/>
</dbReference>
<keyword evidence="2" id="KW-1185">Reference proteome</keyword>
<dbReference type="RefSeq" id="WP_092478390.1">
    <property type="nucleotide sequence ID" value="NZ_FOHN01000019.1"/>
</dbReference>